<sequence length="30" mass="3117">MISASEAVVYVTLSAGMVVPVPESVVDRLP</sequence>
<gene>
    <name evidence="1" type="ORF">ERS852411_03945</name>
</gene>
<protein>
    <submittedName>
        <fullName evidence="1">Uncharacterized protein</fullName>
    </submittedName>
</protein>
<organism evidence="1 2">
    <name type="scientific">Flavonifractor plautii</name>
    <name type="common">Fusobacterium plautii</name>
    <dbReference type="NCBI Taxonomy" id="292800"/>
    <lineage>
        <taxon>Bacteria</taxon>
        <taxon>Bacillati</taxon>
        <taxon>Bacillota</taxon>
        <taxon>Clostridia</taxon>
        <taxon>Eubacteriales</taxon>
        <taxon>Oscillospiraceae</taxon>
        <taxon>Flavonifractor</taxon>
    </lineage>
</organism>
<evidence type="ECO:0000313" key="2">
    <source>
        <dbReference type="Proteomes" id="UP000095746"/>
    </source>
</evidence>
<dbReference type="AlphaFoldDB" id="A0A174TD04"/>
<reference evidence="1 2" key="1">
    <citation type="submission" date="2015-09" db="EMBL/GenBank/DDBJ databases">
        <authorList>
            <consortium name="Pathogen Informatics"/>
        </authorList>
    </citation>
    <scope>NUCLEOTIDE SEQUENCE [LARGE SCALE GENOMIC DNA]</scope>
    <source>
        <strain evidence="1 2">2789STDY5608854</strain>
    </source>
</reference>
<dbReference type="EMBL" id="CYZT01000659">
    <property type="protein sequence ID" value="CUQ07652.1"/>
    <property type="molecule type" value="Genomic_DNA"/>
</dbReference>
<name>A0A174TD04_FLAPL</name>
<proteinExistence type="predicted"/>
<evidence type="ECO:0000313" key="1">
    <source>
        <dbReference type="EMBL" id="CUQ07652.1"/>
    </source>
</evidence>
<dbReference type="Proteomes" id="UP000095746">
    <property type="component" value="Unassembled WGS sequence"/>
</dbReference>
<accession>A0A174TD04</accession>